<evidence type="ECO:0000256" key="1">
    <source>
        <dbReference type="SAM" id="MobiDB-lite"/>
    </source>
</evidence>
<proteinExistence type="predicted"/>
<feature type="compositionally biased region" description="Low complexity" evidence="1">
    <location>
        <begin position="13"/>
        <end position="22"/>
    </location>
</feature>
<sequence length="133" mass="13734">SSQSTRTHRLLHLGRLSLPPRRISSPGRAGGSCATAADDESVSRAGVLLDSAYSRRVASPRLGLSSGGRCSRPPRALTTAGEGGNAGDASVAPWIGGARPDAPCPQSPLPGYCLHAVRRASKAHQVSVCNWIV</sequence>
<feature type="compositionally biased region" description="Basic residues" evidence="1">
    <location>
        <begin position="1"/>
        <end position="12"/>
    </location>
</feature>
<reference evidence="3" key="2">
    <citation type="journal article" date="2017" name="Nat. Plants">
        <title>The Aegilops tauschii genome reveals multiple impacts of transposons.</title>
        <authorList>
            <person name="Zhao G."/>
            <person name="Zou C."/>
            <person name="Li K."/>
            <person name="Wang K."/>
            <person name="Li T."/>
            <person name="Gao L."/>
            <person name="Zhang X."/>
            <person name="Wang H."/>
            <person name="Yang Z."/>
            <person name="Liu X."/>
            <person name="Jiang W."/>
            <person name="Mao L."/>
            <person name="Kong X."/>
            <person name="Jiao Y."/>
            <person name="Jia J."/>
        </authorList>
    </citation>
    <scope>NUCLEOTIDE SEQUENCE [LARGE SCALE GENOMIC DNA]</scope>
    <source>
        <strain evidence="3">cv. AL8/78</strain>
    </source>
</reference>
<protein>
    <submittedName>
        <fullName evidence="2">Uncharacterized protein</fullName>
    </submittedName>
</protein>
<dbReference type="EnsemblPlants" id="AET2Gv20195000.1">
    <property type="protein sequence ID" value="AET2Gv20195000.1"/>
    <property type="gene ID" value="AET2Gv20195000"/>
</dbReference>
<accession>A0A453AMA2</accession>
<reference evidence="3" key="1">
    <citation type="journal article" date="2014" name="Science">
        <title>Ancient hybridizations among the ancestral genomes of bread wheat.</title>
        <authorList>
            <consortium name="International Wheat Genome Sequencing Consortium,"/>
            <person name="Marcussen T."/>
            <person name="Sandve S.R."/>
            <person name="Heier L."/>
            <person name="Spannagl M."/>
            <person name="Pfeifer M."/>
            <person name="Jakobsen K.S."/>
            <person name="Wulff B.B."/>
            <person name="Steuernagel B."/>
            <person name="Mayer K.F."/>
            <person name="Olsen O.A."/>
        </authorList>
    </citation>
    <scope>NUCLEOTIDE SEQUENCE [LARGE SCALE GENOMIC DNA]</scope>
    <source>
        <strain evidence="3">cv. AL8/78</strain>
    </source>
</reference>
<reference evidence="2" key="4">
    <citation type="submission" date="2019-03" db="UniProtKB">
        <authorList>
            <consortium name="EnsemblPlants"/>
        </authorList>
    </citation>
    <scope>IDENTIFICATION</scope>
</reference>
<reference evidence="2" key="3">
    <citation type="journal article" date="2017" name="Nature">
        <title>Genome sequence of the progenitor of the wheat D genome Aegilops tauschii.</title>
        <authorList>
            <person name="Luo M.C."/>
            <person name="Gu Y.Q."/>
            <person name="Puiu D."/>
            <person name="Wang H."/>
            <person name="Twardziok S.O."/>
            <person name="Deal K.R."/>
            <person name="Huo N."/>
            <person name="Zhu T."/>
            <person name="Wang L."/>
            <person name="Wang Y."/>
            <person name="McGuire P.E."/>
            <person name="Liu S."/>
            <person name="Long H."/>
            <person name="Ramasamy R.K."/>
            <person name="Rodriguez J.C."/>
            <person name="Van S.L."/>
            <person name="Yuan L."/>
            <person name="Wang Z."/>
            <person name="Xia Z."/>
            <person name="Xiao L."/>
            <person name="Anderson O.D."/>
            <person name="Ouyang S."/>
            <person name="Liang Y."/>
            <person name="Zimin A.V."/>
            <person name="Pertea G."/>
            <person name="Qi P."/>
            <person name="Bennetzen J.L."/>
            <person name="Dai X."/>
            <person name="Dawson M.W."/>
            <person name="Muller H.G."/>
            <person name="Kugler K."/>
            <person name="Rivarola-Duarte L."/>
            <person name="Spannagl M."/>
            <person name="Mayer K.F.X."/>
            <person name="Lu F.H."/>
            <person name="Bevan M.W."/>
            <person name="Leroy P."/>
            <person name="Li P."/>
            <person name="You F.M."/>
            <person name="Sun Q."/>
            <person name="Liu Z."/>
            <person name="Lyons E."/>
            <person name="Wicker T."/>
            <person name="Salzberg S.L."/>
            <person name="Devos K.M."/>
            <person name="Dvorak J."/>
        </authorList>
    </citation>
    <scope>NUCLEOTIDE SEQUENCE [LARGE SCALE GENOMIC DNA]</scope>
    <source>
        <strain evidence="2">cv. AL8/78</strain>
    </source>
</reference>
<reference evidence="2" key="5">
    <citation type="journal article" date="2021" name="G3 (Bethesda)">
        <title>Aegilops tauschii genome assembly Aet v5.0 features greater sequence contiguity and improved annotation.</title>
        <authorList>
            <person name="Wang L."/>
            <person name="Zhu T."/>
            <person name="Rodriguez J.C."/>
            <person name="Deal K.R."/>
            <person name="Dubcovsky J."/>
            <person name="McGuire P.E."/>
            <person name="Lux T."/>
            <person name="Spannagl M."/>
            <person name="Mayer K.F.X."/>
            <person name="Baldrich P."/>
            <person name="Meyers B.C."/>
            <person name="Huo N."/>
            <person name="Gu Y.Q."/>
            <person name="Zhou H."/>
            <person name="Devos K.M."/>
            <person name="Bennetzen J.L."/>
            <person name="Unver T."/>
            <person name="Budak H."/>
            <person name="Gulick P.J."/>
            <person name="Galiba G."/>
            <person name="Kalapos B."/>
            <person name="Nelson D.R."/>
            <person name="Li P."/>
            <person name="You F.M."/>
            <person name="Luo M.C."/>
            <person name="Dvorak J."/>
        </authorList>
    </citation>
    <scope>NUCLEOTIDE SEQUENCE [LARGE SCALE GENOMIC DNA]</scope>
    <source>
        <strain evidence="2">cv. AL8/78</strain>
    </source>
</reference>
<evidence type="ECO:0000313" key="2">
    <source>
        <dbReference type="EnsemblPlants" id="AET2Gv20195000.1"/>
    </source>
</evidence>
<organism evidence="2 3">
    <name type="scientific">Aegilops tauschii subsp. strangulata</name>
    <name type="common">Goatgrass</name>
    <dbReference type="NCBI Taxonomy" id="200361"/>
    <lineage>
        <taxon>Eukaryota</taxon>
        <taxon>Viridiplantae</taxon>
        <taxon>Streptophyta</taxon>
        <taxon>Embryophyta</taxon>
        <taxon>Tracheophyta</taxon>
        <taxon>Spermatophyta</taxon>
        <taxon>Magnoliopsida</taxon>
        <taxon>Liliopsida</taxon>
        <taxon>Poales</taxon>
        <taxon>Poaceae</taxon>
        <taxon>BOP clade</taxon>
        <taxon>Pooideae</taxon>
        <taxon>Triticodae</taxon>
        <taxon>Triticeae</taxon>
        <taxon>Triticinae</taxon>
        <taxon>Aegilops</taxon>
    </lineage>
</organism>
<dbReference type="Gramene" id="AET2Gv20195000.1">
    <property type="protein sequence ID" value="AET2Gv20195000.1"/>
    <property type="gene ID" value="AET2Gv20195000"/>
</dbReference>
<dbReference type="Proteomes" id="UP000015105">
    <property type="component" value="Chromosome 2D"/>
</dbReference>
<dbReference type="AlphaFoldDB" id="A0A453AMA2"/>
<keyword evidence="3" id="KW-1185">Reference proteome</keyword>
<evidence type="ECO:0000313" key="3">
    <source>
        <dbReference type="Proteomes" id="UP000015105"/>
    </source>
</evidence>
<feature type="region of interest" description="Disordered" evidence="1">
    <location>
        <begin position="63"/>
        <end position="94"/>
    </location>
</feature>
<feature type="region of interest" description="Disordered" evidence="1">
    <location>
        <begin position="1"/>
        <end position="36"/>
    </location>
</feature>
<name>A0A453AMA2_AEGTS</name>